<protein>
    <submittedName>
        <fullName evidence="1">Uncharacterized protein</fullName>
    </submittedName>
</protein>
<evidence type="ECO:0000313" key="2">
    <source>
        <dbReference type="Proteomes" id="UP000233469"/>
    </source>
</evidence>
<sequence>MEFYITDSNLALAYVMNIFGQNYTIEYLFILFISFLKGFGIWDLGFGIWDLGFGIWDLGFGTNGIWDSPNPQQGYVTIVTYMPLIFKKINNQHCENFCTKIYGKALFI</sequence>
<organism evidence="1 2">
    <name type="scientific">Rhizophagus irregularis</name>
    <dbReference type="NCBI Taxonomy" id="588596"/>
    <lineage>
        <taxon>Eukaryota</taxon>
        <taxon>Fungi</taxon>
        <taxon>Fungi incertae sedis</taxon>
        <taxon>Mucoromycota</taxon>
        <taxon>Glomeromycotina</taxon>
        <taxon>Glomeromycetes</taxon>
        <taxon>Glomerales</taxon>
        <taxon>Glomeraceae</taxon>
        <taxon>Rhizophagus</taxon>
    </lineage>
</organism>
<accession>A0A2N1NC77</accession>
<reference evidence="1 2" key="2">
    <citation type="submission" date="2017-10" db="EMBL/GenBank/DDBJ databases">
        <title>Extensive intraspecific genome diversity in a model arbuscular mycorrhizal fungus.</title>
        <authorList>
            <person name="Chen E.C.H."/>
            <person name="Morin E."/>
            <person name="Baudet D."/>
            <person name="Noel J."/>
            <person name="Ndikumana S."/>
            <person name="Charron P."/>
            <person name="St-Onge C."/>
            <person name="Giorgi J."/>
            <person name="Grigoriev I.V."/>
            <person name="Roux C."/>
            <person name="Martin F.M."/>
            <person name="Corradi N."/>
        </authorList>
    </citation>
    <scope>NUCLEOTIDE SEQUENCE [LARGE SCALE GENOMIC DNA]</scope>
    <source>
        <strain evidence="1 2">C2</strain>
    </source>
</reference>
<reference evidence="1 2" key="1">
    <citation type="submission" date="2016-04" db="EMBL/GenBank/DDBJ databases">
        <title>Genome analyses suggest a sexual origin of heterokaryosis in a supposedly ancient asexual fungus.</title>
        <authorList>
            <person name="Ropars J."/>
            <person name="Sedzielewska K."/>
            <person name="Noel J."/>
            <person name="Charron P."/>
            <person name="Farinelli L."/>
            <person name="Marton T."/>
            <person name="Kruger M."/>
            <person name="Pelin A."/>
            <person name="Brachmann A."/>
            <person name="Corradi N."/>
        </authorList>
    </citation>
    <scope>NUCLEOTIDE SEQUENCE [LARGE SCALE GENOMIC DNA]</scope>
    <source>
        <strain evidence="1 2">C2</strain>
    </source>
</reference>
<proteinExistence type="predicted"/>
<gene>
    <name evidence="1" type="ORF">RhiirC2_711096</name>
</gene>
<evidence type="ECO:0000313" key="1">
    <source>
        <dbReference type="EMBL" id="PKK71469.1"/>
    </source>
</evidence>
<dbReference type="EMBL" id="LLXL01000516">
    <property type="protein sequence ID" value="PKK71469.1"/>
    <property type="molecule type" value="Genomic_DNA"/>
</dbReference>
<dbReference type="AlphaFoldDB" id="A0A2N1NC77"/>
<comment type="caution">
    <text evidence="1">The sequence shown here is derived from an EMBL/GenBank/DDBJ whole genome shotgun (WGS) entry which is preliminary data.</text>
</comment>
<dbReference type="Proteomes" id="UP000233469">
    <property type="component" value="Unassembled WGS sequence"/>
</dbReference>
<name>A0A2N1NC77_9GLOM</name>